<accession>A0A0G2A237</accession>
<comment type="caution">
    <text evidence="1">The sequence shown here is derived from an EMBL/GenBank/DDBJ whole genome shotgun (WGS) entry which is preliminary data.</text>
</comment>
<evidence type="ECO:0000313" key="2">
    <source>
        <dbReference type="Proteomes" id="UP000033865"/>
    </source>
</evidence>
<sequence length="43" mass="5070">MHKNRVVKFLMQEKLESLIWSGPRILDRLPSEEGKYLAYGKAH</sequence>
<dbReference type="AlphaFoldDB" id="A0A0G2A237"/>
<proteinExistence type="predicted"/>
<dbReference type="Proteomes" id="UP000033865">
    <property type="component" value="Unassembled WGS sequence"/>
</dbReference>
<organism evidence="1 2">
    <name type="scientific">Candidatus Uhrbacteria bacterium GW2011_GWC2_53_7</name>
    <dbReference type="NCBI Taxonomy" id="1618986"/>
    <lineage>
        <taxon>Bacteria</taxon>
        <taxon>Candidatus Uhriibacteriota</taxon>
    </lineage>
</organism>
<reference evidence="1 2" key="1">
    <citation type="journal article" date="2015" name="Nature">
        <title>rRNA introns, odd ribosomes, and small enigmatic genomes across a large radiation of phyla.</title>
        <authorList>
            <person name="Brown C.T."/>
            <person name="Hug L.A."/>
            <person name="Thomas B.C."/>
            <person name="Sharon I."/>
            <person name="Castelle C.J."/>
            <person name="Singh A."/>
            <person name="Wilkins M.J."/>
            <person name="Williams K.H."/>
            <person name="Banfield J.F."/>
        </authorList>
    </citation>
    <scope>NUCLEOTIDE SEQUENCE [LARGE SCALE GENOMIC DNA]</scope>
</reference>
<evidence type="ECO:0000313" key="1">
    <source>
        <dbReference type="EMBL" id="KKW34907.1"/>
    </source>
</evidence>
<name>A0A0G2A237_9BACT</name>
<dbReference type="EMBL" id="LCRN01000056">
    <property type="protein sequence ID" value="KKW34907.1"/>
    <property type="molecule type" value="Genomic_DNA"/>
</dbReference>
<gene>
    <name evidence="1" type="ORF">UY82_C0056G0005</name>
</gene>
<protein>
    <submittedName>
        <fullName evidence="1">Uncharacterized protein</fullName>
    </submittedName>
</protein>